<dbReference type="CDD" id="cd18791">
    <property type="entry name" value="SF2_C_RHA"/>
    <property type="match status" value="1"/>
</dbReference>
<dbReference type="OrthoDB" id="9805617at2"/>
<evidence type="ECO:0000256" key="1">
    <source>
        <dbReference type="ARBA" id="ARBA00008792"/>
    </source>
</evidence>
<dbReference type="Gene3D" id="1.20.120.1080">
    <property type="match status" value="1"/>
</dbReference>
<dbReference type="Proteomes" id="UP000011016">
    <property type="component" value="Unassembled WGS sequence"/>
</dbReference>
<dbReference type="HOGENOM" id="CLU_001832_3_3_11"/>
<dbReference type="EMBL" id="AHAE01000003">
    <property type="protein sequence ID" value="EJZ83012.1"/>
    <property type="molecule type" value="Genomic_DNA"/>
</dbReference>
<dbReference type="SMART" id="SM00382">
    <property type="entry name" value="AAA"/>
    <property type="match status" value="1"/>
</dbReference>
<gene>
    <name evidence="8" type="primary">hrpA</name>
    <name evidence="8" type="ORF">BN46_0425</name>
    <name evidence="9" type="ORF">HMPREF9719_00051</name>
</gene>
<comment type="similarity">
    <text evidence="1">Belongs to the DEAD box helicase family. DEAH subfamily.</text>
</comment>
<keyword evidence="10" id="KW-1185">Reference proteome</keyword>
<dbReference type="PROSITE" id="PS00690">
    <property type="entry name" value="DEAH_ATP_HELICASE"/>
    <property type="match status" value="1"/>
</dbReference>
<comment type="caution">
    <text evidence="8">The sequence shown here is derived from an EMBL/GenBank/DDBJ whole genome shotgun (WGS) entry which is preliminary data.</text>
</comment>
<dbReference type="NCBIfam" id="TIGR01967">
    <property type="entry name" value="DEAH_box_HrpA"/>
    <property type="match status" value="1"/>
</dbReference>
<dbReference type="PROSITE" id="PS51192">
    <property type="entry name" value="HELICASE_ATP_BIND_1"/>
    <property type="match status" value="1"/>
</dbReference>
<evidence type="ECO:0000256" key="2">
    <source>
        <dbReference type="ARBA" id="ARBA00022741"/>
    </source>
</evidence>
<dbReference type="InterPro" id="IPR010222">
    <property type="entry name" value="RNA_helicase_HrpA"/>
</dbReference>
<dbReference type="PANTHER" id="PTHR18934">
    <property type="entry name" value="ATP-DEPENDENT RNA HELICASE"/>
    <property type="match status" value="1"/>
</dbReference>
<keyword evidence="5" id="KW-0067">ATP-binding</keyword>
<reference evidence="8 11" key="1">
    <citation type="journal article" date="2012" name="J. Bacteriol.">
        <title>Draft Genome Sequence of Turicella otitidis ATCC 51513, Isolated from Middle Ear Fluid from a Child with Otitis Media.</title>
        <authorList>
            <person name="Brinkrolf K."/>
            <person name="Schneider J."/>
            <person name="Knecht M."/>
            <person name="Ruckert C."/>
            <person name="Tauch A."/>
        </authorList>
    </citation>
    <scope>NUCLEOTIDE SEQUENCE [LARGE SCALE GENOMIC DNA]</scope>
    <source>
        <strain evidence="8 11">ATCC 51513</strain>
    </source>
</reference>
<dbReference type="Pfam" id="PF11898">
    <property type="entry name" value="DUF3418"/>
    <property type="match status" value="1"/>
</dbReference>
<feature type="domain" description="Helicase ATP-binding" evidence="6">
    <location>
        <begin position="82"/>
        <end position="232"/>
    </location>
</feature>
<dbReference type="Gene3D" id="3.40.50.300">
    <property type="entry name" value="P-loop containing nucleotide triphosphate hydrolases"/>
    <property type="match status" value="2"/>
</dbReference>
<dbReference type="EMBL" id="CAJZ01000059">
    <property type="protein sequence ID" value="CCI83173.1"/>
    <property type="molecule type" value="Genomic_DNA"/>
</dbReference>
<dbReference type="GO" id="GO:0005524">
    <property type="term" value="F:ATP binding"/>
    <property type="evidence" value="ECO:0007669"/>
    <property type="project" value="UniProtKB-KW"/>
</dbReference>
<evidence type="ECO:0000313" key="8">
    <source>
        <dbReference type="EMBL" id="CCI83173.1"/>
    </source>
</evidence>
<evidence type="ECO:0000313" key="11">
    <source>
        <dbReference type="Proteomes" id="UP000011016"/>
    </source>
</evidence>
<accession>I7IWQ9</accession>
<evidence type="ECO:0000256" key="3">
    <source>
        <dbReference type="ARBA" id="ARBA00022801"/>
    </source>
</evidence>
<dbReference type="STRING" id="29321.AAV33_03810"/>
<dbReference type="InterPro" id="IPR024590">
    <property type="entry name" value="HrpA_C"/>
</dbReference>
<evidence type="ECO:0000256" key="4">
    <source>
        <dbReference type="ARBA" id="ARBA00022806"/>
    </source>
</evidence>
<dbReference type="InterPro" id="IPR007502">
    <property type="entry name" value="Helicase-assoc_dom"/>
</dbReference>
<protein>
    <submittedName>
        <fullName evidence="8">ATP-dependent helicase HrpA</fullName>
        <ecNumber evidence="8">3.6.1.-</ecNumber>
    </submittedName>
</protein>
<dbReference type="GO" id="GO:0016787">
    <property type="term" value="F:hydrolase activity"/>
    <property type="evidence" value="ECO:0007669"/>
    <property type="project" value="UniProtKB-KW"/>
</dbReference>
<keyword evidence="2" id="KW-0547">Nucleotide-binding</keyword>
<dbReference type="InterPro" id="IPR011709">
    <property type="entry name" value="DEAD-box_helicase_OB_fold"/>
</dbReference>
<dbReference type="SUPFAM" id="SSF52540">
    <property type="entry name" value="P-loop containing nucleoside triphosphate hydrolases"/>
    <property type="match status" value="1"/>
</dbReference>
<dbReference type="InterPro" id="IPR002464">
    <property type="entry name" value="DNA/RNA_helicase_DEAH_CS"/>
</dbReference>
<reference evidence="9 10" key="2">
    <citation type="submission" date="2012-08" db="EMBL/GenBank/DDBJ databases">
        <title>The Genome Sequence of Turicella otitidis ATCC 51513.</title>
        <authorList>
            <consortium name="The Broad Institute Genome Sequencing Platform"/>
            <person name="Earl A."/>
            <person name="Ward D."/>
            <person name="Feldgarden M."/>
            <person name="Gevers D."/>
            <person name="Huys G."/>
            <person name="Walker B."/>
            <person name="Young S.K."/>
            <person name="Zeng Q."/>
            <person name="Gargeya S."/>
            <person name="Fitzgerald M."/>
            <person name="Haas B."/>
            <person name="Abouelleil A."/>
            <person name="Alvarado L."/>
            <person name="Arachchi H.M."/>
            <person name="Berlin A.M."/>
            <person name="Chapman S.B."/>
            <person name="Goldberg J."/>
            <person name="Griggs A."/>
            <person name="Gujja S."/>
            <person name="Hansen M."/>
            <person name="Howarth C."/>
            <person name="Imamovic A."/>
            <person name="Larimer J."/>
            <person name="McCowen C."/>
            <person name="Montmayeur A."/>
            <person name="Murphy C."/>
            <person name="Neiman D."/>
            <person name="Pearson M."/>
            <person name="Priest M."/>
            <person name="Roberts A."/>
            <person name="Saif S."/>
            <person name="Shea T."/>
            <person name="Sisk P."/>
            <person name="Sykes S."/>
            <person name="Wortman J."/>
            <person name="Nusbaum C."/>
            <person name="Birren B."/>
        </authorList>
    </citation>
    <scope>NUCLEOTIDE SEQUENCE [LARGE SCALE GENOMIC DNA]</scope>
    <source>
        <strain evidence="9 10">ATCC 51513</strain>
    </source>
</reference>
<dbReference type="InterPro" id="IPR027417">
    <property type="entry name" value="P-loop_NTPase"/>
</dbReference>
<evidence type="ECO:0000256" key="5">
    <source>
        <dbReference type="ARBA" id="ARBA00022840"/>
    </source>
</evidence>
<dbReference type="PATRIC" id="fig|883169.3.peg.49"/>
<evidence type="ECO:0000313" key="9">
    <source>
        <dbReference type="EMBL" id="EJZ83012.1"/>
    </source>
</evidence>
<feature type="domain" description="Helicase C-terminal" evidence="7">
    <location>
        <begin position="284"/>
        <end position="447"/>
    </location>
</feature>
<dbReference type="GO" id="GO:0003723">
    <property type="term" value="F:RNA binding"/>
    <property type="evidence" value="ECO:0007669"/>
    <property type="project" value="TreeGrafter"/>
</dbReference>
<dbReference type="GO" id="GO:0003724">
    <property type="term" value="F:RNA helicase activity"/>
    <property type="evidence" value="ECO:0007669"/>
    <property type="project" value="InterPro"/>
</dbReference>
<dbReference type="SMART" id="SM00490">
    <property type="entry name" value="HELICc"/>
    <property type="match status" value="1"/>
</dbReference>
<dbReference type="Pfam" id="PF00270">
    <property type="entry name" value="DEAD"/>
    <property type="match status" value="1"/>
</dbReference>
<dbReference type="InterPro" id="IPR003593">
    <property type="entry name" value="AAA+_ATPase"/>
</dbReference>
<evidence type="ECO:0000313" key="10">
    <source>
        <dbReference type="Proteomes" id="UP000006078"/>
    </source>
</evidence>
<evidence type="ECO:0000259" key="7">
    <source>
        <dbReference type="PROSITE" id="PS51194"/>
    </source>
</evidence>
<dbReference type="eggNOG" id="COG1643">
    <property type="taxonomic scope" value="Bacteria"/>
</dbReference>
<dbReference type="InterPro" id="IPR011545">
    <property type="entry name" value="DEAD/DEAH_box_helicase_dom"/>
</dbReference>
<dbReference type="EC" id="3.6.1.-" evidence="8"/>
<dbReference type="PANTHER" id="PTHR18934:SF99">
    <property type="entry name" value="ATP-DEPENDENT RNA HELICASE DHX37-RELATED"/>
    <property type="match status" value="1"/>
</dbReference>
<dbReference type="SMART" id="SM00487">
    <property type="entry name" value="DEXDc"/>
    <property type="match status" value="1"/>
</dbReference>
<keyword evidence="3 8" id="KW-0378">Hydrolase</keyword>
<dbReference type="RefSeq" id="WP_004599941.1">
    <property type="nucleotide sequence ID" value="NZ_HF541865.1"/>
</dbReference>
<dbReference type="Proteomes" id="UP000006078">
    <property type="component" value="Unassembled WGS sequence"/>
</dbReference>
<proteinExistence type="inferred from homology"/>
<dbReference type="Pfam" id="PF07717">
    <property type="entry name" value="OB_NTP_bind"/>
    <property type="match status" value="1"/>
</dbReference>
<dbReference type="InterPro" id="IPR014001">
    <property type="entry name" value="Helicase_ATP-bd"/>
</dbReference>
<name>I7IWQ9_9CORY</name>
<dbReference type="FunFam" id="1.20.120.1080:FF:000005">
    <property type="entry name" value="ATP-dependent helicase HrpA"/>
    <property type="match status" value="1"/>
</dbReference>
<dbReference type="Pfam" id="PF00271">
    <property type="entry name" value="Helicase_C"/>
    <property type="match status" value="1"/>
</dbReference>
<evidence type="ECO:0000259" key="6">
    <source>
        <dbReference type="PROSITE" id="PS51192"/>
    </source>
</evidence>
<sequence>MTDATSPAPDKAELYDRLGGLTISEERRFRRRLKKARRPQALAAIGEDLEAALAANEARVAALPKVSYPEDLPVAEHADDLKEAIADNQVVIVAGETGSGKTTQLPKMLLELGLARRGIIGHTQPRRIAARSVAERIASELGTEVGSAVGYAIRFDDKVSDSTAIKLMTDGILLAEMKRDRRLERYSAIIIDEAHERSLNIDFLLGYLKRLLPERPDLKVIITSATIDPESFARHFADSDGEPAPVVEVSGRTYPVEVRYRPLEAEEPSGRLVQVEQQEGVLAAVKELMAEGKGDILCFFASEREIRETMDHLSKKLGRGVELVPLFGRLSNQEQHRVFSPHSGRRIVLATNIAETSLTVPGIHYVVDTGTARISRYSTRTKVQRLPIEPVSQASANQRSGRSGRIAPGVAIRLYSEEDFDSRPKFTDPEIRRTNLASVILQMALLLLGDIREFPFVDPPEARAIKDGLTLLTELGAITAPDAADVRLTGVGRDIARLPVDPKMARMLVEAHRRLVLEPVTVIVAALSIQDIRERPLEQQARADQLHARFKNTASDFLSYLGLWDYLAEQRKNRSGNGLKRMMKEEFLHYVRYREWRDLVRQLRGATRDLGWEGTGTADNDGRRDADRDAIHQSLLSGLLPQIAVRDGNSKDYQGARGSKLRIFPGSGVAKKTPEMIMAAELVDTSRLWAREVAAIRPQWVEELGGELLKRHFGEAFWSRKRGQAMVHMSITLYGLTIVADRTVSLHPHDPELARDMFLRHALVGGDWDAHHEFLSHNRRLLEEAADVEDKARRRGIVADEDALFEFYDRRVPASVTRASEFDKWWKKERKNNPGLLDFSLDELLDSDEAGAVTAADFPDAWPVGDRRLALSYSFEPGAATDGVAVEVPVPMLASLDPAPFRWLVPGLREELFTELIRSLPKGLRRGVVPAPDFDARALEIATPDDGSPEEALAAALKRLGAAGIDASDFRPEKLPAHLKMTFSAVNKKGRVVDSDKDLAALKDRQSGQITRSVSRLAGGEEANAKEWTNDTLGEIKEEVTTRVDGHDIAGYPTLLVTEKGVARKVMPTRREAEARLTASTLTLLLRDVTVKTPQLVKGLPLQQRVAVDNYPHGGADALAEDARVAATRDLLNALGGPERTPAGFEKLKAEVRGRAPGEARKMIVALAPALVAYDRVSREISGRSGEAIDDIKAQLEFLLPTNALVVHGIERLKHLPRYLQAIEVRLGDMRLDPDRDLDRQDEVQALEDELAAAAKKKKLGPRNPKVAAIAWQLQELRVSLFAQRLGTAQTVSVQRVRKAIGKL</sequence>
<dbReference type="InterPro" id="IPR001650">
    <property type="entry name" value="Helicase_C-like"/>
</dbReference>
<dbReference type="PROSITE" id="PS51194">
    <property type="entry name" value="HELICASE_CTER"/>
    <property type="match status" value="1"/>
</dbReference>
<dbReference type="SMART" id="SM00847">
    <property type="entry name" value="HA2"/>
    <property type="match status" value="1"/>
</dbReference>
<dbReference type="Pfam" id="PF21010">
    <property type="entry name" value="HA2_C"/>
    <property type="match status" value="1"/>
</dbReference>
<keyword evidence="4 8" id="KW-0347">Helicase</keyword>
<organism evidence="8 11">
    <name type="scientific">Corynebacterium otitidis ATCC 51513</name>
    <dbReference type="NCBI Taxonomy" id="883169"/>
    <lineage>
        <taxon>Bacteria</taxon>
        <taxon>Bacillati</taxon>
        <taxon>Actinomycetota</taxon>
        <taxon>Actinomycetes</taxon>
        <taxon>Mycobacteriales</taxon>
        <taxon>Corynebacteriaceae</taxon>
        <taxon>Corynebacterium</taxon>
    </lineage>
</organism>